<dbReference type="Proteomes" id="UP000607653">
    <property type="component" value="Unassembled WGS sequence"/>
</dbReference>
<name>A0A822Y5N3_NELNU</name>
<organism evidence="1 2">
    <name type="scientific">Nelumbo nucifera</name>
    <name type="common">Sacred lotus</name>
    <dbReference type="NCBI Taxonomy" id="4432"/>
    <lineage>
        <taxon>Eukaryota</taxon>
        <taxon>Viridiplantae</taxon>
        <taxon>Streptophyta</taxon>
        <taxon>Embryophyta</taxon>
        <taxon>Tracheophyta</taxon>
        <taxon>Spermatophyta</taxon>
        <taxon>Magnoliopsida</taxon>
        <taxon>Proteales</taxon>
        <taxon>Nelumbonaceae</taxon>
        <taxon>Nelumbo</taxon>
    </lineage>
</organism>
<reference evidence="1 2" key="1">
    <citation type="journal article" date="2020" name="Mol. Biol. Evol.">
        <title>Distinct Expression and Methylation Patterns for Genes with Different Fates following a Single Whole-Genome Duplication in Flowering Plants.</title>
        <authorList>
            <person name="Shi T."/>
            <person name="Rahmani R.S."/>
            <person name="Gugger P.F."/>
            <person name="Wang M."/>
            <person name="Li H."/>
            <person name="Zhang Y."/>
            <person name="Li Z."/>
            <person name="Wang Q."/>
            <person name="Van de Peer Y."/>
            <person name="Marchal K."/>
            <person name="Chen J."/>
        </authorList>
    </citation>
    <scope>NUCLEOTIDE SEQUENCE [LARGE SCALE GENOMIC DNA]</scope>
    <source>
        <tissue evidence="1">Leaf</tissue>
    </source>
</reference>
<dbReference type="EMBL" id="DUZY01000001">
    <property type="protein sequence ID" value="DAD24918.1"/>
    <property type="molecule type" value="Genomic_DNA"/>
</dbReference>
<gene>
    <name evidence="1" type="ORF">HUJ06_026382</name>
</gene>
<proteinExistence type="predicted"/>
<sequence>MTFSPRGFSKLQDLSLFDLDKLKNLHVEEGTLPNLKELSIVECIELEMLPDGLKHVTTLQELTLEMPKQFNDRVQVDGGEDWYKIKHVPYITTLNSEIRIEGRART</sequence>
<evidence type="ECO:0000313" key="1">
    <source>
        <dbReference type="EMBL" id="DAD24918.1"/>
    </source>
</evidence>
<keyword evidence="2" id="KW-1185">Reference proteome</keyword>
<dbReference type="Gene3D" id="3.80.10.10">
    <property type="entry name" value="Ribonuclease Inhibitor"/>
    <property type="match status" value="1"/>
</dbReference>
<accession>A0A822Y5N3</accession>
<evidence type="ECO:0000313" key="2">
    <source>
        <dbReference type="Proteomes" id="UP000607653"/>
    </source>
</evidence>
<dbReference type="InterPro" id="IPR032675">
    <property type="entry name" value="LRR_dom_sf"/>
</dbReference>
<comment type="caution">
    <text evidence="1">The sequence shown here is derived from an EMBL/GenBank/DDBJ whole genome shotgun (WGS) entry which is preliminary data.</text>
</comment>
<dbReference type="AlphaFoldDB" id="A0A822Y5N3"/>
<dbReference type="SUPFAM" id="SSF52058">
    <property type="entry name" value="L domain-like"/>
    <property type="match status" value="1"/>
</dbReference>
<protein>
    <submittedName>
        <fullName evidence="1">Uncharacterized protein</fullName>
    </submittedName>
</protein>